<evidence type="ECO:0000256" key="1">
    <source>
        <dbReference type="SAM" id="Phobius"/>
    </source>
</evidence>
<protein>
    <submittedName>
        <fullName evidence="2">Uncharacterized protein</fullName>
    </submittedName>
</protein>
<dbReference type="AlphaFoldDB" id="A0A942IDT2"/>
<reference evidence="2" key="1">
    <citation type="submission" date="2021-04" db="EMBL/GenBank/DDBJ databases">
        <title>Devosia litorisediminis sp. nov., isolated from a sand dune.</title>
        <authorList>
            <person name="Park S."/>
            <person name="Yoon J.-H."/>
        </authorList>
    </citation>
    <scope>NUCLEOTIDE SEQUENCE</scope>
    <source>
        <strain evidence="2">BSSL-BM10</strain>
    </source>
</reference>
<keyword evidence="1" id="KW-1133">Transmembrane helix</keyword>
<gene>
    <name evidence="2" type="ORF">KD146_07915</name>
</gene>
<organism evidence="2 3">
    <name type="scientific">Devosia litorisediminis</name>
    <dbReference type="NCBI Taxonomy" id="2829817"/>
    <lineage>
        <taxon>Bacteria</taxon>
        <taxon>Pseudomonadati</taxon>
        <taxon>Pseudomonadota</taxon>
        <taxon>Alphaproteobacteria</taxon>
        <taxon>Hyphomicrobiales</taxon>
        <taxon>Devosiaceae</taxon>
        <taxon>Devosia</taxon>
    </lineage>
</organism>
<keyword evidence="1" id="KW-0812">Transmembrane</keyword>
<accession>A0A942IDT2</accession>
<sequence>MERAFGWLLAMGYPRQGVDWLRRHRLWVILVLAVLAWLPVIGLVWLFFSLLS</sequence>
<keyword evidence="1" id="KW-0472">Membrane</keyword>
<dbReference type="EMBL" id="JAGXTP010000001">
    <property type="protein sequence ID" value="MBS3848620.1"/>
    <property type="molecule type" value="Genomic_DNA"/>
</dbReference>
<proteinExistence type="predicted"/>
<dbReference type="Proteomes" id="UP000678281">
    <property type="component" value="Unassembled WGS sequence"/>
</dbReference>
<evidence type="ECO:0000313" key="3">
    <source>
        <dbReference type="Proteomes" id="UP000678281"/>
    </source>
</evidence>
<feature type="transmembrane region" description="Helical" evidence="1">
    <location>
        <begin position="27"/>
        <end position="51"/>
    </location>
</feature>
<comment type="caution">
    <text evidence="2">The sequence shown here is derived from an EMBL/GenBank/DDBJ whole genome shotgun (WGS) entry which is preliminary data.</text>
</comment>
<dbReference type="RefSeq" id="WP_212658154.1">
    <property type="nucleotide sequence ID" value="NZ_JAGXTP010000001.1"/>
</dbReference>
<name>A0A942IDT2_9HYPH</name>
<evidence type="ECO:0000313" key="2">
    <source>
        <dbReference type="EMBL" id="MBS3848620.1"/>
    </source>
</evidence>
<keyword evidence="3" id="KW-1185">Reference proteome</keyword>